<evidence type="ECO:0000313" key="2">
    <source>
        <dbReference type="Proteomes" id="UP000689195"/>
    </source>
</evidence>
<reference evidence="1" key="1">
    <citation type="submission" date="2021-01" db="EMBL/GenBank/DDBJ databases">
        <authorList>
            <consortium name="Genoscope - CEA"/>
            <person name="William W."/>
        </authorList>
    </citation>
    <scope>NUCLEOTIDE SEQUENCE</scope>
</reference>
<keyword evidence="2" id="KW-1185">Reference proteome</keyword>
<comment type="caution">
    <text evidence="1">The sequence shown here is derived from an EMBL/GenBank/DDBJ whole genome shotgun (WGS) entry which is preliminary data.</text>
</comment>
<organism evidence="1 2">
    <name type="scientific">Paramecium pentaurelia</name>
    <dbReference type="NCBI Taxonomy" id="43138"/>
    <lineage>
        <taxon>Eukaryota</taxon>
        <taxon>Sar</taxon>
        <taxon>Alveolata</taxon>
        <taxon>Ciliophora</taxon>
        <taxon>Intramacronucleata</taxon>
        <taxon>Oligohymenophorea</taxon>
        <taxon>Peniculida</taxon>
        <taxon>Parameciidae</taxon>
        <taxon>Paramecium</taxon>
    </lineage>
</organism>
<protein>
    <recommendedName>
        <fullName evidence="3">Ada DNA repair metal-binding domain-containing protein</fullName>
    </recommendedName>
</protein>
<dbReference type="OrthoDB" id="312783at2759"/>
<accession>A0A8S1WWJ3</accession>
<proteinExistence type="predicted"/>
<sequence>MIEELKEYFQDYLEKKFEKISIKLQDLQQQFFQHKKEQEINIIEHKEKMLANYYKLENQFQSLLKDINITQKQADEIIEKISKKLVPACNPQKQISFIQSVYPQQVQSTFQSNINLKDFNNNNFYDYSHKTADKTIQNIAIQSIVHPKVSNFDESQNIVFITKSGVKYHNAQCNYLNNSKTPLTIREALKRGFTSCQRCS</sequence>
<evidence type="ECO:0000313" key="1">
    <source>
        <dbReference type="EMBL" id="CAD8192990.1"/>
    </source>
</evidence>
<name>A0A8S1WWJ3_9CILI</name>
<dbReference type="Proteomes" id="UP000689195">
    <property type="component" value="Unassembled WGS sequence"/>
</dbReference>
<dbReference type="AlphaFoldDB" id="A0A8S1WWJ3"/>
<evidence type="ECO:0008006" key="3">
    <source>
        <dbReference type="Google" id="ProtNLM"/>
    </source>
</evidence>
<gene>
    <name evidence="1" type="ORF">PPENT_87.1.T1030050</name>
</gene>
<dbReference type="EMBL" id="CAJJDO010000103">
    <property type="protein sequence ID" value="CAD8192990.1"/>
    <property type="molecule type" value="Genomic_DNA"/>
</dbReference>